<dbReference type="InterPro" id="IPR014224">
    <property type="entry name" value="Spore_cortex_SleB"/>
</dbReference>
<sequence>MKTFIKIVVFCLVLVFSVTAIGQDQQYYVSTAQSLKIGDKGQEVKDMQQELKNWGYYDGKVNGIFDSNTFASVLRYQRTYGLNANGIADETTLLTMGLGHIIETGQAYAATKQTSNEQLLARAINGEARGEPFVGQVAVGAVILNRVKNSKFPKTIAGVIYQPGAFTAVADGQINVPIDPKSTVVKAARDALAGWDPTGGCLYYWNPATATSKWIWSRKVQLKIGKHWFGI</sequence>
<evidence type="ECO:0000256" key="2">
    <source>
        <dbReference type="ARBA" id="ARBA00018364"/>
    </source>
</evidence>
<dbReference type="OrthoDB" id="9785345at2"/>
<evidence type="ECO:0000256" key="5">
    <source>
        <dbReference type="ARBA" id="ARBA00022801"/>
    </source>
</evidence>
<dbReference type="InterPro" id="IPR036366">
    <property type="entry name" value="PGBDSf"/>
</dbReference>
<protein>
    <recommendedName>
        <fullName evidence="2 8">Spore cortex-lytic enzyme</fullName>
    </recommendedName>
</protein>
<dbReference type="InterPro" id="IPR011105">
    <property type="entry name" value="Cell_wall_hydrolase_SleB"/>
</dbReference>
<accession>A0A4U7JGB7</accession>
<evidence type="ECO:0000256" key="8">
    <source>
        <dbReference type="NCBIfam" id="TIGR02869"/>
    </source>
</evidence>
<dbReference type="InterPro" id="IPR042047">
    <property type="entry name" value="SleB_dom1"/>
</dbReference>
<dbReference type="NCBIfam" id="TIGR02869">
    <property type="entry name" value="spore_SleB"/>
    <property type="match status" value="1"/>
</dbReference>
<feature type="domain" description="Cell wall hydrolase SleB" evidence="10">
    <location>
        <begin position="130"/>
        <end position="229"/>
    </location>
</feature>
<evidence type="ECO:0000256" key="4">
    <source>
        <dbReference type="ARBA" id="ARBA00022729"/>
    </source>
</evidence>
<dbReference type="Pfam" id="PF07486">
    <property type="entry name" value="Hydrolase_2"/>
    <property type="match status" value="1"/>
</dbReference>
<name>A0A4U7JGB7_9FIRM</name>
<dbReference type="InterPro" id="IPR002477">
    <property type="entry name" value="Peptidoglycan-bd-like"/>
</dbReference>
<dbReference type="Proteomes" id="UP000306409">
    <property type="component" value="Chromosome"/>
</dbReference>
<evidence type="ECO:0000256" key="7">
    <source>
        <dbReference type="ARBA" id="ARBA00023316"/>
    </source>
</evidence>
<keyword evidence="4" id="KW-0732">Signal</keyword>
<evidence type="ECO:0000313" key="11">
    <source>
        <dbReference type="EMBL" id="QNU67015.1"/>
    </source>
</evidence>
<keyword evidence="6" id="KW-0749">Sporulation</keyword>
<dbReference type="Pfam" id="PF01471">
    <property type="entry name" value="PG_binding_1"/>
    <property type="match status" value="1"/>
</dbReference>
<feature type="domain" description="Peptidoglycan binding-like" evidence="9">
    <location>
        <begin position="41"/>
        <end position="93"/>
    </location>
</feature>
<dbReference type="RefSeq" id="WP_137697082.1">
    <property type="nucleotide sequence ID" value="NZ_CP061336.1"/>
</dbReference>
<keyword evidence="5" id="KW-0378">Hydrolase</keyword>
<keyword evidence="3" id="KW-0309">Germination</keyword>
<keyword evidence="12" id="KW-1185">Reference proteome</keyword>
<organism evidence="11 12">
    <name type="scientific">Ruminiclostridium herbifermentans</name>
    <dbReference type="NCBI Taxonomy" id="2488810"/>
    <lineage>
        <taxon>Bacteria</taxon>
        <taxon>Bacillati</taxon>
        <taxon>Bacillota</taxon>
        <taxon>Clostridia</taxon>
        <taxon>Eubacteriales</taxon>
        <taxon>Oscillospiraceae</taxon>
        <taxon>Ruminiclostridium</taxon>
    </lineage>
</organism>
<dbReference type="Gene3D" id="6.20.240.60">
    <property type="match status" value="1"/>
</dbReference>
<dbReference type="GO" id="GO:0009847">
    <property type="term" value="P:spore germination"/>
    <property type="evidence" value="ECO:0007669"/>
    <property type="project" value="UniProtKB-UniRule"/>
</dbReference>
<dbReference type="KEGG" id="rher:EHE19_000180"/>
<dbReference type="GO" id="GO:0016787">
    <property type="term" value="F:hydrolase activity"/>
    <property type="evidence" value="ECO:0007669"/>
    <property type="project" value="UniProtKB-KW"/>
</dbReference>
<reference evidence="11 12" key="1">
    <citation type="submission" date="2020-09" db="EMBL/GenBank/DDBJ databases">
        <title>Characterization and genome sequencing of Ruminiclostridium sp. nov. MA18.</title>
        <authorList>
            <person name="Rettenmaier R."/>
            <person name="Kowollik M.-L."/>
            <person name="Liebl W."/>
            <person name="Zverlov V."/>
        </authorList>
    </citation>
    <scope>NUCLEOTIDE SEQUENCE [LARGE SCALE GENOMIC DNA]</scope>
    <source>
        <strain evidence="11 12">MA18</strain>
    </source>
</reference>
<dbReference type="Gene3D" id="1.10.101.10">
    <property type="entry name" value="PGBD-like superfamily/PGBD"/>
    <property type="match status" value="1"/>
</dbReference>
<dbReference type="GO" id="GO:0071555">
    <property type="term" value="P:cell wall organization"/>
    <property type="evidence" value="ECO:0007669"/>
    <property type="project" value="UniProtKB-KW"/>
</dbReference>
<evidence type="ECO:0000256" key="3">
    <source>
        <dbReference type="ARBA" id="ARBA00022544"/>
    </source>
</evidence>
<evidence type="ECO:0000256" key="1">
    <source>
        <dbReference type="ARBA" id="ARBA00007010"/>
    </source>
</evidence>
<evidence type="ECO:0000313" key="12">
    <source>
        <dbReference type="Proteomes" id="UP000306409"/>
    </source>
</evidence>
<dbReference type="EMBL" id="CP061336">
    <property type="protein sequence ID" value="QNU67015.1"/>
    <property type="molecule type" value="Genomic_DNA"/>
</dbReference>
<dbReference type="Gene3D" id="1.10.10.2520">
    <property type="entry name" value="Cell wall hydrolase SleB, domain 1"/>
    <property type="match status" value="1"/>
</dbReference>
<dbReference type="InterPro" id="IPR036365">
    <property type="entry name" value="PGBD-like_sf"/>
</dbReference>
<gene>
    <name evidence="11" type="primary">sleB</name>
    <name evidence="11" type="ORF">EHE19_000180</name>
</gene>
<comment type="similarity">
    <text evidence="1">Belongs to the SleB family.</text>
</comment>
<evidence type="ECO:0000259" key="10">
    <source>
        <dbReference type="Pfam" id="PF07486"/>
    </source>
</evidence>
<evidence type="ECO:0000256" key="6">
    <source>
        <dbReference type="ARBA" id="ARBA00022969"/>
    </source>
</evidence>
<dbReference type="AlphaFoldDB" id="A0A4U7JGB7"/>
<evidence type="ECO:0000259" key="9">
    <source>
        <dbReference type="Pfam" id="PF01471"/>
    </source>
</evidence>
<keyword evidence="7" id="KW-0961">Cell wall biogenesis/degradation</keyword>
<dbReference type="SUPFAM" id="SSF47090">
    <property type="entry name" value="PGBD-like"/>
    <property type="match status" value="1"/>
</dbReference>
<proteinExistence type="inferred from homology"/>
<dbReference type="GO" id="GO:0030435">
    <property type="term" value="P:sporulation resulting in formation of a cellular spore"/>
    <property type="evidence" value="ECO:0007669"/>
    <property type="project" value="UniProtKB-KW"/>
</dbReference>